<proteinExistence type="predicted"/>
<evidence type="ECO:0000256" key="9">
    <source>
        <dbReference type="SAM" id="Phobius"/>
    </source>
</evidence>
<keyword evidence="11" id="KW-1185">Reference proteome</keyword>
<evidence type="ECO:0000256" key="5">
    <source>
        <dbReference type="ARBA" id="ARBA00022683"/>
    </source>
</evidence>
<evidence type="ECO:0000256" key="3">
    <source>
        <dbReference type="ARBA" id="ARBA00022475"/>
    </source>
</evidence>
<dbReference type="GO" id="GO:0005886">
    <property type="term" value="C:plasma membrane"/>
    <property type="evidence" value="ECO:0007669"/>
    <property type="project" value="UniProtKB-SubCell"/>
</dbReference>
<sequence length="280" mass="31154">MEYRDKTVRKVITPSLLNKMTIRSFFCQEAFNMERMQAAGWLYTILPGLEAIHQDKEDLKESMKMHMEFFNTHPLLITFIAGLVVAMEENKENVESIRSVRVSTMGPLGGIGDSLFWLTFLTIASSLGASLALQGSVAGPIVFLVIFNAMQFALKFGFMYYGYNTGVKSMAALQQNTAKFTRAINILGLTVIGSMIATFGGLSLKLGYSYKEFKEAANGGFEEVTKYMDFGAQLDKVMPRLLPVLYTFLMLYLIKKKVSPVWLVFITLIAGVLGHVAGVI</sequence>
<feature type="transmembrane region" description="Helical" evidence="9">
    <location>
        <begin position="141"/>
        <end position="163"/>
    </location>
</feature>
<feature type="transmembrane region" description="Helical" evidence="9">
    <location>
        <begin position="237"/>
        <end position="254"/>
    </location>
</feature>
<accession>A0A6I8M716</accession>
<evidence type="ECO:0000313" key="10">
    <source>
        <dbReference type="EMBL" id="VWL85663.1"/>
    </source>
</evidence>
<keyword evidence="6 9" id="KW-0812">Transmembrane</keyword>
<feature type="transmembrane region" description="Helical" evidence="9">
    <location>
        <begin position="115"/>
        <end position="134"/>
    </location>
</feature>
<dbReference type="EMBL" id="CABWIB010000001">
    <property type="protein sequence ID" value="VWL85663.1"/>
    <property type="molecule type" value="Genomic_DNA"/>
</dbReference>
<evidence type="ECO:0000256" key="1">
    <source>
        <dbReference type="ARBA" id="ARBA00004651"/>
    </source>
</evidence>
<evidence type="ECO:0000256" key="6">
    <source>
        <dbReference type="ARBA" id="ARBA00022692"/>
    </source>
</evidence>
<dbReference type="PANTHER" id="PTHR32502">
    <property type="entry name" value="N-ACETYLGALACTOSAMINE PERMEASE II COMPONENT-RELATED"/>
    <property type="match status" value="1"/>
</dbReference>
<evidence type="ECO:0000256" key="7">
    <source>
        <dbReference type="ARBA" id="ARBA00022989"/>
    </source>
</evidence>
<dbReference type="AlphaFoldDB" id="A0A6I8M716"/>
<keyword evidence="7 9" id="KW-1133">Transmembrane helix</keyword>
<organism evidence="10 11">
    <name type="scientific">Oceanivirga miroungae</name>
    <dbReference type="NCBI Taxonomy" id="1130046"/>
    <lineage>
        <taxon>Bacteria</taxon>
        <taxon>Fusobacteriati</taxon>
        <taxon>Fusobacteriota</taxon>
        <taxon>Fusobacteriia</taxon>
        <taxon>Fusobacteriales</taxon>
        <taxon>Leptotrichiaceae</taxon>
        <taxon>Oceanivirga</taxon>
    </lineage>
</organism>
<name>A0A6I8M716_9FUSO</name>
<keyword evidence="8 9" id="KW-0472">Membrane</keyword>
<dbReference type="PANTHER" id="PTHR32502:SF5">
    <property type="entry name" value="N-ACETYLGALACTOSAMINE PERMEASE IID COMPONENT-RELATED"/>
    <property type="match status" value="1"/>
</dbReference>
<keyword evidence="5" id="KW-0598">Phosphotransferase system</keyword>
<dbReference type="Pfam" id="PF03613">
    <property type="entry name" value="EIID-AGA"/>
    <property type="match status" value="1"/>
</dbReference>
<evidence type="ECO:0000313" key="11">
    <source>
        <dbReference type="Proteomes" id="UP000419017"/>
    </source>
</evidence>
<evidence type="ECO:0000256" key="4">
    <source>
        <dbReference type="ARBA" id="ARBA00022597"/>
    </source>
</evidence>
<evidence type="ECO:0000256" key="2">
    <source>
        <dbReference type="ARBA" id="ARBA00022448"/>
    </source>
</evidence>
<dbReference type="RefSeq" id="WP_231679272.1">
    <property type="nucleotide sequence ID" value="NZ_CABWIB010000001.1"/>
</dbReference>
<keyword evidence="4" id="KW-0762">Sugar transport</keyword>
<reference evidence="10 11" key="1">
    <citation type="submission" date="2019-10" db="EMBL/GenBank/DDBJ databases">
        <authorList>
            <person name="Blom J."/>
        </authorList>
    </citation>
    <scope>NUCLEOTIDE SEQUENCE [LARGE SCALE GENOMIC DNA]</scope>
    <source>
        <strain evidence="10 11">ES3154-GLU</strain>
    </source>
</reference>
<dbReference type="GO" id="GO:0009401">
    <property type="term" value="P:phosphoenolpyruvate-dependent sugar phosphotransferase system"/>
    <property type="evidence" value="ECO:0007669"/>
    <property type="project" value="UniProtKB-KW"/>
</dbReference>
<dbReference type="InterPro" id="IPR050303">
    <property type="entry name" value="GatZ_KbaZ_carbometab"/>
</dbReference>
<feature type="transmembrane region" description="Helical" evidence="9">
    <location>
        <begin position="260"/>
        <end position="279"/>
    </location>
</feature>
<dbReference type="PROSITE" id="PS51108">
    <property type="entry name" value="PTS_EIID"/>
    <property type="match status" value="1"/>
</dbReference>
<keyword evidence="3" id="KW-1003">Cell membrane</keyword>
<evidence type="ECO:0000256" key="8">
    <source>
        <dbReference type="ARBA" id="ARBA00023136"/>
    </source>
</evidence>
<dbReference type="Proteomes" id="UP000419017">
    <property type="component" value="Unassembled WGS sequence"/>
</dbReference>
<keyword evidence="2" id="KW-0813">Transport</keyword>
<gene>
    <name evidence="10" type="ORF">OMES3154_00948</name>
</gene>
<comment type="subcellular location">
    <subcellularLocation>
        <location evidence="1">Cell membrane</location>
        <topology evidence="1">Multi-pass membrane protein</topology>
    </subcellularLocation>
</comment>
<feature type="transmembrane region" description="Helical" evidence="9">
    <location>
        <begin position="183"/>
        <end position="204"/>
    </location>
</feature>
<dbReference type="InterPro" id="IPR004704">
    <property type="entry name" value="PTS_IID_man"/>
</dbReference>
<protein>
    <submittedName>
        <fullName evidence="10">PTS system mannose/fructose/sorbose family transporter subunit IID</fullName>
    </submittedName>
</protein>